<dbReference type="InterPro" id="IPR056818">
    <property type="entry name" value="GlmU/GlgC-like_hexapep"/>
</dbReference>
<dbReference type="Pfam" id="PF00483">
    <property type="entry name" value="NTP_transferase"/>
    <property type="match status" value="1"/>
</dbReference>
<dbReference type="GO" id="GO:0005524">
    <property type="term" value="F:ATP binding"/>
    <property type="evidence" value="ECO:0007669"/>
    <property type="project" value="UniProtKB-KW"/>
</dbReference>
<comment type="catalytic activity">
    <reaction evidence="9">
        <text>alpha-D-glucose 1-phosphate + ATP + H(+) = ADP-alpha-D-glucose + diphosphate</text>
        <dbReference type="Rhea" id="RHEA:12120"/>
        <dbReference type="ChEBI" id="CHEBI:15378"/>
        <dbReference type="ChEBI" id="CHEBI:30616"/>
        <dbReference type="ChEBI" id="CHEBI:33019"/>
        <dbReference type="ChEBI" id="CHEBI:57498"/>
        <dbReference type="ChEBI" id="CHEBI:58601"/>
        <dbReference type="EC" id="2.7.7.27"/>
    </reaction>
</comment>
<feature type="binding site" evidence="9">
    <location>
        <begin position="180"/>
        <end position="181"/>
    </location>
    <ligand>
        <name>alpha-D-glucose 1-phosphate</name>
        <dbReference type="ChEBI" id="CHEBI:58601"/>
    </ligand>
</feature>
<keyword evidence="2 9" id="KW-0321">Glycogen metabolism</keyword>
<keyword evidence="5 9" id="KW-0547">Nucleotide-binding</keyword>
<keyword evidence="6 9" id="KW-0067">ATP-binding</keyword>
<dbReference type="RefSeq" id="WP_185177727.1">
    <property type="nucleotide sequence ID" value="NZ_CBCSEP010000007.1"/>
</dbReference>
<dbReference type="GO" id="GO:0005978">
    <property type="term" value="P:glycogen biosynthetic process"/>
    <property type="evidence" value="ECO:0007669"/>
    <property type="project" value="UniProtKB-UniRule"/>
</dbReference>
<evidence type="ECO:0000313" key="12">
    <source>
        <dbReference type="EMBL" id="MBB6676445.1"/>
    </source>
</evidence>
<dbReference type="PANTHER" id="PTHR43523">
    <property type="entry name" value="GLUCOSE-1-PHOSPHATE ADENYLYLTRANSFERASE-RELATED"/>
    <property type="match status" value="1"/>
</dbReference>
<dbReference type="GO" id="GO:0008878">
    <property type="term" value="F:glucose-1-phosphate adenylyltransferase activity"/>
    <property type="evidence" value="ECO:0007669"/>
    <property type="project" value="UniProtKB-UniRule"/>
</dbReference>
<evidence type="ECO:0000256" key="7">
    <source>
        <dbReference type="ARBA" id="ARBA00023056"/>
    </source>
</evidence>
<dbReference type="Gene3D" id="3.90.550.10">
    <property type="entry name" value="Spore Coat Polysaccharide Biosynthesis Protein SpsA, Chain A"/>
    <property type="match status" value="1"/>
</dbReference>
<comment type="caution">
    <text evidence="12">The sequence shown here is derived from an EMBL/GenBank/DDBJ whole genome shotgun (WGS) entry which is preliminary data.</text>
</comment>
<evidence type="ECO:0000313" key="13">
    <source>
        <dbReference type="Proteomes" id="UP000574133"/>
    </source>
</evidence>
<dbReference type="PROSITE" id="PS00809">
    <property type="entry name" value="ADP_GLC_PYROPHOSPH_2"/>
    <property type="match status" value="1"/>
</dbReference>
<proteinExistence type="inferred from homology"/>
<dbReference type="Pfam" id="PF24894">
    <property type="entry name" value="Hexapep_GlmU"/>
    <property type="match status" value="1"/>
</dbReference>
<dbReference type="InterPro" id="IPR011831">
    <property type="entry name" value="ADP-Glc_PPase"/>
</dbReference>
<organism evidence="12 13">
    <name type="scientific">Cohnella lubricantis</name>
    <dbReference type="NCBI Taxonomy" id="2163172"/>
    <lineage>
        <taxon>Bacteria</taxon>
        <taxon>Bacillati</taxon>
        <taxon>Bacillota</taxon>
        <taxon>Bacilli</taxon>
        <taxon>Bacillales</taxon>
        <taxon>Paenibacillaceae</taxon>
        <taxon>Cohnella</taxon>
    </lineage>
</organism>
<dbReference type="SUPFAM" id="SSF53448">
    <property type="entry name" value="Nucleotide-diphospho-sugar transferases"/>
    <property type="match status" value="1"/>
</dbReference>
<comment type="subunit">
    <text evidence="9">Homotetramer.</text>
</comment>
<dbReference type="InterPro" id="IPR023049">
    <property type="entry name" value="GlgC_bac"/>
</dbReference>
<gene>
    <name evidence="9" type="primary">glgC</name>
    <name evidence="12" type="ORF">H4Q31_03785</name>
</gene>
<evidence type="ECO:0000259" key="11">
    <source>
        <dbReference type="Pfam" id="PF24894"/>
    </source>
</evidence>
<feature type="binding site" evidence="9">
    <location>
        <position position="165"/>
    </location>
    <ligand>
        <name>alpha-D-glucose 1-phosphate</name>
        <dbReference type="ChEBI" id="CHEBI:58601"/>
    </ligand>
</feature>
<dbReference type="CDD" id="cd04651">
    <property type="entry name" value="LbH_G1P_AT_C"/>
    <property type="match status" value="1"/>
</dbReference>
<dbReference type="NCBIfam" id="TIGR02091">
    <property type="entry name" value="glgC"/>
    <property type="match status" value="1"/>
</dbReference>
<accession>A0A841T8V2</accession>
<dbReference type="Proteomes" id="UP000574133">
    <property type="component" value="Unassembled WGS sequence"/>
</dbReference>
<dbReference type="NCBIfam" id="NF003670">
    <property type="entry name" value="PRK05293.1"/>
    <property type="match status" value="1"/>
</dbReference>
<feature type="binding site" evidence="9">
    <location>
        <position position="191"/>
    </location>
    <ligand>
        <name>alpha-D-glucose 1-phosphate</name>
        <dbReference type="ChEBI" id="CHEBI:58601"/>
    </ligand>
</feature>
<dbReference type="Gene3D" id="2.160.10.10">
    <property type="entry name" value="Hexapeptide repeat proteins"/>
    <property type="match status" value="1"/>
</dbReference>
<evidence type="ECO:0000259" key="10">
    <source>
        <dbReference type="Pfam" id="PF00483"/>
    </source>
</evidence>
<evidence type="ECO:0000256" key="6">
    <source>
        <dbReference type="ARBA" id="ARBA00022840"/>
    </source>
</evidence>
<comment type="pathway">
    <text evidence="9">Glycan biosynthesis; glycogen biosynthesis.</text>
</comment>
<comment type="similarity">
    <text evidence="1 9">Belongs to the bacterial/plant glucose-1-phosphate adenylyltransferase family.</text>
</comment>
<keyword evidence="13" id="KW-1185">Reference proteome</keyword>
<name>A0A841T8V2_9BACL</name>
<evidence type="ECO:0000256" key="3">
    <source>
        <dbReference type="ARBA" id="ARBA00022679"/>
    </source>
</evidence>
<feature type="domain" description="Glucose-1-phosphate adenylyltransferase/Bifunctional protein GlmU-like C-terminal hexapeptide" evidence="11">
    <location>
        <begin position="291"/>
        <end position="364"/>
    </location>
</feature>
<comment type="function">
    <text evidence="9">Involved in the biosynthesis of ADP-glucose, a building block required for the elongation reactions to produce glycogen. Catalyzes the reaction between ATP and alpha-D-glucose 1-phosphate (G1P) to produce pyrophosphate and ADP-Glc.</text>
</comment>
<feature type="site" description="Could play a key role in the communication between the regulatory and the substrate sites" evidence="9">
    <location>
        <position position="99"/>
    </location>
</feature>
<evidence type="ECO:0000256" key="9">
    <source>
        <dbReference type="HAMAP-Rule" id="MF_00624"/>
    </source>
</evidence>
<dbReference type="UniPathway" id="UPA00164"/>
<dbReference type="EC" id="2.7.7.27" evidence="9"/>
<keyword evidence="4 9" id="KW-0548">Nucleotidyltransferase</keyword>
<keyword evidence="7 9" id="KW-0320">Glycogen biosynthesis</keyword>
<sequence length="393" mass="42983">MRRNECIAMLLAGGEGRRLGVLTKDVAKPAVHFGGKYRIIDFTLSNCANSGIETVGVLTQYQPLELNQYLGIGSPWGLDRREGGMHVLPPYVRQRGGDWYKGTANAICQNIGFIERYSPDYVLIISGDHIYKMDYGLMLQSHKRNRADATLAVIPVPWADASRFGILSVDEEGRVTEFAEKPKRPESNLASMGVYMFTWQALRQALIEDEADPQSEGDFGKNVIPKLLREQARLFAYRFEGYWKDVGTIESLWEANMDLLAAEPALNLNDRKWRIFSVNPNRPAQFMAPGASVRSSLINEGCVIEGAVNRSVLFHGVKAEAGSLIEDSVIMPGAVIGRGAAVIRAIVGEGAVVGEGCVVGSADSKQIDVVGSGDVVRTRPSLPDAAMLEVEPL</sequence>
<dbReference type="InterPro" id="IPR029044">
    <property type="entry name" value="Nucleotide-diphossugar_trans"/>
</dbReference>
<evidence type="ECO:0000256" key="8">
    <source>
        <dbReference type="ARBA" id="ARBA00023277"/>
    </source>
</evidence>
<dbReference type="AlphaFoldDB" id="A0A841T8V2"/>
<dbReference type="InterPro" id="IPR005836">
    <property type="entry name" value="ADP_Glu_pyroP_CS"/>
</dbReference>
<keyword evidence="8 9" id="KW-0119">Carbohydrate metabolism</keyword>
<feature type="domain" description="Nucleotidyl transferase" evidence="10">
    <location>
        <begin position="8"/>
        <end position="260"/>
    </location>
</feature>
<evidence type="ECO:0000256" key="4">
    <source>
        <dbReference type="ARBA" id="ARBA00022695"/>
    </source>
</evidence>
<evidence type="ECO:0000256" key="2">
    <source>
        <dbReference type="ARBA" id="ARBA00022600"/>
    </source>
</evidence>
<dbReference type="EMBL" id="JACJVN010000016">
    <property type="protein sequence ID" value="MBB6676445.1"/>
    <property type="molecule type" value="Genomic_DNA"/>
</dbReference>
<feature type="binding site" evidence="9">
    <location>
        <position position="100"/>
    </location>
    <ligand>
        <name>alpha-D-glucose 1-phosphate</name>
        <dbReference type="ChEBI" id="CHEBI:58601"/>
    </ligand>
</feature>
<evidence type="ECO:0000256" key="1">
    <source>
        <dbReference type="ARBA" id="ARBA00010443"/>
    </source>
</evidence>
<evidence type="ECO:0000256" key="5">
    <source>
        <dbReference type="ARBA" id="ARBA00022741"/>
    </source>
</evidence>
<keyword evidence="3 9" id="KW-0808">Transferase</keyword>
<dbReference type="CDD" id="cd02508">
    <property type="entry name" value="ADP_Glucose_PP"/>
    <property type="match status" value="1"/>
</dbReference>
<dbReference type="SUPFAM" id="SSF51161">
    <property type="entry name" value="Trimeric LpxA-like enzymes"/>
    <property type="match status" value="1"/>
</dbReference>
<dbReference type="PANTHER" id="PTHR43523:SF2">
    <property type="entry name" value="GLUCOSE-1-PHOSPHATE ADENYLYLTRANSFERASE"/>
    <property type="match status" value="1"/>
</dbReference>
<dbReference type="HAMAP" id="MF_00624">
    <property type="entry name" value="GlgC"/>
    <property type="match status" value="1"/>
</dbReference>
<dbReference type="InterPro" id="IPR005835">
    <property type="entry name" value="NTP_transferase_dom"/>
</dbReference>
<protein>
    <recommendedName>
        <fullName evidence="9">Glucose-1-phosphate adenylyltransferase</fullName>
        <ecNumber evidence="9">2.7.7.27</ecNumber>
    </recommendedName>
    <alternativeName>
        <fullName evidence="9">ADP-glucose pyrophosphorylase</fullName>
        <shortName evidence="9">ADPGlc PPase</shortName>
    </alternativeName>
    <alternativeName>
        <fullName evidence="9">ADP-glucose synthase</fullName>
    </alternativeName>
</protein>
<reference evidence="12 13" key="1">
    <citation type="submission" date="2020-08" db="EMBL/GenBank/DDBJ databases">
        <title>Cohnella phylogeny.</title>
        <authorList>
            <person name="Dunlap C."/>
        </authorList>
    </citation>
    <scope>NUCLEOTIDE SEQUENCE [LARGE SCALE GENOMIC DNA]</scope>
    <source>
        <strain evidence="12 13">DSM 103658</strain>
    </source>
</reference>
<dbReference type="InterPro" id="IPR011004">
    <property type="entry name" value="Trimer_LpxA-like_sf"/>
</dbReference>
<feature type="site" description="Could play a key role in the communication between the regulatory and the substrate sites" evidence="9">
    <location>
        <position position="60"/>
    </location>
</feature>